<dbReference type="GO" id="GO:0006952">
    <property type="term" value="P:defense response"/>
    <property type="evidence" value="ECO:0007669"/>
    <property type="project" value="UniProtKB-KW"/>
</dbReference>
<dbReference type="AlphaFoldDB" id="A0A9R1WSS3"/>
<dbReference type="SUPFAM" id="SSF52058">
    <property type="entry name" value="L domain-like"/>
    <property type="match status" value="1"/>
</dbReference>
<dbReference type="GO" id="GO:0043531">
    <property type="term" value="F:ADP binding"/>
    <property type="evidence" value="ECO:0007669"/>
    <property type="project" value="InterPro"/>
</dbReference>
<feature type="domain" description="RPW8" evidence="5">
    <location>
        <begin position="1"/>
        <end position="147"/>
    </location>
</feature>
<evidence type="ECO:0000313" key="7">
    <source>
        <dbReference type="Proteomes" id="UP000235145"/>
    </source>
</evidence>
<accession>A0A9R1WSS3</accession>
<comment type="similarity">
    <text evidence="1">Belongs to the disease resistance NB-LRR family.</text>
</comment>
<keyword evidence="3" id="KW-0677">Repeat</keyword>
<dbReference type="OrthoDB" id="2016095at2759"/>
<evidence type="ECO:0000259" key="5">
    <source>
        <dbReference type="PROSITE" id="PS51153"/>
    </source>
</evidence>
<protein>
    <recommendedName>
        <fullName evidence="5">RPW8 domain-containing protein</fullName>
    </recommendedName>
</protein>
<evidence type="ECO:0000256" key="1">
    <source>
        <dbReference type="ARBA" id="ARBA00008894"/>
    </source>
</evidence>
<name>A0A9R1WSS3_LACSA</name>
<dbReference type="Gene3D" id="1.10.8.430">
    <property type="entry name" value="Helical domain of apoptotic protease-activating factors"/>
    <property type="match status" value="1"/>
</dbReference>
<dbReference type="Gramene" id="rna-gnl|WGS:NBSK|LSAT_9X99361_mrna">
    <property type="protein sequence ID" value="cds-PLY82031.1"/>
    <property type="gene ID" value="gene-LSAT_9X99361"/>
</dbReference>
<comment type="caution">
    <text evidence="6">The sequence shown here is derived from an EMBL/GenBank/DDBJ whole genome shotgun (WGS) entry which is preliminary data.</text>
</comment>
<evidence type="ECO:0000313" key="6">
    <source>
        <dbReference type="EMBL" id="KAJ0186771.1"/>
    </source>
</evidence>
<reference evidence="6 7" key="1">
    <citation type="journal article" date="2017" name="Nat. Commun.">
        <title>Genome assembly with in vitro proximity ligation data and whole-genome triplication in lettuce.</title>
        <authorList>
            <person name="Reyes-Chin-Wo S."/>
            <person name="Wang Z."/>
            <person name="Yang X."/>
            <person name="Kozik A."/>
            <person name="Arikit S."/>
            <person name="Song C."/>
            <person name="Xia L."/>
            <person name="Froenicke L."/>
            <person name="Lavelle D.O."/>
            <person name="Truco M.J."/>
            <person name="Xia R."/>
            <person name="Zhu S."/>
            <person name="Xu C."/>
            <person name="Xu H."/>
            <person name="Xu X."/>
            <person name="Cox K."/>
            <person name="Korf I."/>
            <person name="Meyers B.C."/>
            <person name="Michelmore R.W."/>
        </authorList>
    </citation>
    <scope>NUCLEOTIDE SEQUENCE [LARGE SCALE GENOMIC DNA]</scope>
    <source>
        <strain evidence="7">cv. Salinas</strain>
        <tissue evidence="6">Seedlings</tissue>
    </source>
</reference>
<dbReference type="PRINTS" id="PR00364">
    <property type="entry name" value="DISEASERSIST"/>
</dbReference>
<gene>
    <name evidence="6" type="ORF">LSAT_V11C900496040</name>
</gene>
<evidence type="ECO:0000256" key="2">
    <source>
        <dbReference type="ARBA" id="ARBA00022614"/>
    </source>
</evidence>
<dbReference type="Pfam" id="PF00931">
    <property type="entry name" value="NB-ARC"/>
    <property type="match status" value="1"/>
</dbReference>
<keyword evidence="7" id="KW-1185">Reference proteome</keyword>
<dbReference type="Pfam" id="PF05659">
    <property type="entry name" value="RPW8"/>
    <property type="match status" value="1"/>
</dbReference>
<evidence type="ECO:0000256" key="3">
    <source>
        <dbReference type="ARBA" id="ARBA00022737"/>
    </source>
</evidence>
<dbReference type="InterPro" id="IPR042197">
    <property type="entry name" value="Apaf_helical"/>
</dbReference>
<keyword evidence="2" id="KW-0433">Leucine-rich repeat</keyword>
<dbReference type="PROSITE" id="PS51153">
    <property type="entry name" value="RPW8"/>
    <property type="match status" value="1"/>
</dbReference>
<dbReference type="PANTHER" id="PTHR36766">
    <property type="entry name" value="PLANT BROAD-SPECTRUM MILDEW RESISTANCE PROTEIN RPW8"/>
    <property type="match status" value="1"/>
</dbReference>
<dbReference type="InterPro" id="IPR036388">
    <property type="entry name" value="WH-like_DNA-bd_sf"/>
</dbReference>
<dbReference type="Gene3D" id="3.40.50.300">
    <property type="entry name" value="P-loop containing nucleotide triphosphate hydrolases"/>
    <property type="match status" value="1"/>
</dbReference>
<organism evidence="6 7">
    <name type="scientific">Lactuca sativa</name>
    <name type="common">Garden lettuce</name>
    <dbReference type="NCBI Taxonomy" id="4236"/>
    <lineage>
        <taxon>Eukaryota</taxon>
        <taxon>Viridiplantae</taxon>
        <taxon>Streptophyta</taxon>
        <taxon>Embryophyta</taxon>
        <taxon>Tracheophyta</taxon>
        <taxon>Spermatophyta</taxon>
        <taxon>Magnoliopsida</taxon>
        <taxon>eudicotyledons</taxon>
        <taxon>Gunneridae</taxon>
        <taxon>Pentapetalae</taxon>
        <taxon>asterids</taxon>
        <taxon>campanulids</taxon>
        <taxon>Asterales</taxon>
        <taxon>Asteraceae</taxon>
        <taxon>Cichorioideae</taxon>
        <taxon>Cichorieae</taxon>
        <taxon>Lactucinae</taxon>
        <taxon>Lactuca</taxon>
    </lineage>
</organism>
<dbReference type="Gene3D" id="1.10.10.10">
    <property type="entry name" value="Winged helix-like DNA-binding domain superfamily/Winged helix DNA-binding domain"/>
    <property type="match status" value="1"/>
</dbReference>
<sequence length="815" mass="91760">MDLLPDPLLESIFSLLKNVTREAQTTIQFKAELEQLTATLQMIGPIVNDIVKSKRGLDHSEEECNMFTNEIKKAEKLVCESSKVKWNPFKRNLYSRQLKRLNRKLGNFCPAGVVAIQIRDSTQALALENDTNVKVGHILNRMTNKRIASVGEERENYGWRVPRLPSGIVAFEEPLQKLKAAVLASTDIDDGGSSMGCDDRSVLVVAAPGGCGKTTLVKMLCHDAEIRERFGENILFVIVSETPNLMVMVSDLFNPNSSSPLLVFQSNEDARTKLENFLSRKASDPMLLVLDDVWSASFIEEIFPSKIGGHKILVTSRTAFPKYNVFWFEPLHQEDAKTLFRGSAFTRGGSRPSPTINDDLVNQMVSWCKNHPLTLTVVGLSLNGKDELAWKSVLNKLSRGRSLLDLHEDIFIALERSFEALDDEYKQCFLDFGLFPEDQRIPVSSLLNMWVHLYDYDDDGVDTMATIKEFSNRNLVHLMTTGNDSGARVNHCDQQFVTQHDLLRELAIHLNSKLPLPQRSRLIINAQGDELPAYIEQVQEPMQARILSISTGESFSSKWCNLEVPNLEVLILNLRSKTYTLPHFLAGSQKLKILNITNHGLYPIEFDNFHFLGSLRNLTTIRLERVAISPSILSLENLQKVSLIMCKTGNTLKKPMNNPPNISISPSILSEKVSSILCKIGNTFKKPIINCPDIWPQLVEIDIDNCQDLVEFPWTLCHSVHLKTISITNCNEMCGFSEEFGSLTNLEMLSLRSCMKLEKLPELIWRLEKLSVLDISFCSSLSGLPVKMGGIPTIYMKGCELPESEEEFSCTCTIQ</sequence>
<dbReference type="Gene3D" id="3.80.10.10">
    <property type="entry name" value="Ribonuclease Inhibitor"/>
    <property type="match status" value="1"/>
</dbReference>
<keyword evidence="4" id="KW-0611">Plant defense</keyword>
<dbReference type="PANTHER" id="PTHR36766:SF3">
    <property type="entry name" value="RPW8 DOMAIN-CONTAINING PROTEIN"/>
    <property type="match status" value="1"/>
</dbReference>
<dbReference type="InterPro" id="IPR032675">
    <property type="entry name" value="LRR_dom_sf"/>
</dbReference>
<evidence type="ECO:0000256" key="4">
    <source>
        <dbReference type="ARBA" id="ARBA00022821"/>
    </source>
</evidence>
<proteinExistence type="inferred from homology"/>
<dbReference type="Proteomes" id="UP000235145">
    <property type="component" value="Unassembled WGS sequence"/>
</dbReference>
<dbReference type="SUPFAM" id="SSF52540">
    <property type="entry name" value="P-loop containing nucleoside triphosphate hydrolases"/>
    <property type="match status" value="1"/>
</dbReference>
<dbReference type="InterPro" id="IPR008808">
    <property type="entry name" value="Powdery_mildew-R_dom"/>
</dbReference>
<dbReference type="InterPro" id="IPR027417">
    <property type="entry name" value="P-loop_NTPase"/>
</dbReference>
<dbReference type="InterPro" id="IPR002182">
    <property type="entry name" value="NB-ARC"/>
</dbReference>
<dbReference type="EMBL" id="NBSK02000009">
    <property type="protein sequence ID" value="KAJ0186771.1"/>
    <property type="molecule type" value="Genomic_DNA"/>
</dbReference>